<evidence type="ECO:0000313" key="2">
    <source>
        <dbReference type="EMBL" id="ETY72559.1"/>
    </source>
</evidence>
<evidence type="ECO:0008006" key="4">
    <source>
        <dbReference type="Google" id="ProtNLM"/>
    </source>
</evidence>
<gene>
    <name evidence="2" type="ORF">LFAB_16940</name>
</gene>
<dbReference type="eggNOG" id="ENOG502ZM3D">
    <property type="taxonomic scope" value="Bacteria"/>
</dbReference>
<dbReference type="Proteomes" id="UP000019247">
    <property type="component" value="Unassembled WGS sequence"/>
</dbReference>
<keyword evidence="1" id="KW-1133">Transmembrane helix</keyword>
<proteinExistence type="predicted"/>
<accession>W6T427</accession>
<protein>
    <recommendedName>
        <fullName evidence="4">YxeA family protein</fullName>
    </recommendedName>
</protein>
<keyword evidence="1" id="KW-0472">Membrane</keyword>
<reference evidence="2 3" key="1">
    <citation type="journal article" date="2014" name="Genome Announc.">
        <title>Genome Sequence of Lactobacillus fabifermentans Strain T30PCM01, Isolated from Fermenting Grape Marc.</title>
        <authorList>
            <person name="Treu L."/>
            <person name="Vendramin V."/>
            <person name="Bovo B."/>
            <person name="Giacomini A."/>
            <person name="Corich V."/>
            <person name="Campanaro S."/>
        </authorList>
    </citation>
    <scope>NUCLEOTIDE SEQUENCE [LARGE SCALE GENOMIC DNA]</scope>
    <source>
        <strain evidence="2 3">T30PCM01</strain>
    </source>
</reference>
<name>W6T427_9LACO</name>
<evidence type="ECO:0000313" key="3">
    <source>
        <dbReference type="Proteomes" id="UP000019247"/>
    </source>
</evidence>
<dbReference type="InterPro" id="IPR006542">
    <property type="entry name" value="DUF1093"/>
</dbReference>
<dbReference type="HOGENOM" id="CLU_161298_0_0_9"/>
<sequence length="127" mass="14134">MDTKKSSVWEQYIGGILVGLLIVMVLANIGWFAYRYGGKHYYMRIGASDGTFPIAIPVGLTESGYMYHGIASDATGQRIHVHFQTNADRPGPYHAGQIVRVTVNRHYGVTNFKPVTTQQVPNNVHLK</sequence>
<dbReference type="NCBIfam" id="TIGR01655">
    <property type="entry name" value="yxeA_fam"/>
    <property type="match status" value="1"/>
</dbReference>
<organism evidence="2 3">
    <name type="scientific">Lactiplantibacillus fabifermentans T30PCM01</name>
    <dbReference type="NCBI Taxonomy" id="1400520"/>
    <lineage>
        <taxon>Bacteria</taxon>
        <taxon>Bacillati</taxon>
        <taxon>Bacillota</taxon>
        <taxon>Bacilli</taxon>
        <taxon>Lactobacillales</taxon>
        <taxon>Lactobacillaceae</taxon>
        <taxon>Lactiplantibacillus</taxon>
    </lineage>
</organism>
<dbReference type="EMBL" id="AWWK01000094">
    <property type="protein sequence ID" value="ETY72559.1"/>
    <property type="molecule type" value="Genomic_DNA"/>
</dbReference>
<dbReference type="Gene3D" id="2.40.50.480">
    <property type="match status" value="1"/>
</dbReference>
<dbReference type="PATRIC" id="fig|1400520.3.peg.3333"/>
<keyword evidence="1" id="KW-0812">Transmembrane</keyword>
<dbReference type="SUPFAM" id="SSF159121">
    <property type="entry name" value="BC4932-like"/>
    <property type="match status" value="1"/>
</dbReference>
<dbReference type="InterPro" id="IPR036166">
    <property type="entry name" value="YxeA-like_sf"/>
</dbReference>
<dbReference type="AlphaFoldDB" id="W6T427"/>
<comment type="caution">
    <text evidence="2">The sequence shown here is derived from an EMBL/GenBank/DDBJ whole genome shotgun (WGS) entry which is preliminary data.</text>
</comment>
<evidence type="ECO:0000256" key="1">
    <source>
        <dbReference type="SAM" id="Phobius"/>
    </source>
</evidence>
<dbReference type="RefSeq" id="WP_033614921.1">
    <property type="nucleotide sequence ID" value="NZ_KK036540.1"/>
</dbReference>
<feature type="transmembrane region" description="Helical" evidence="1">
    <location>
        <begin position="12"/>
        <end position="34"/>
    </location>
</feature>
<dbReference type="OrthoDB" id="2319933at2"/>